<keyword evidence="4" id="KW-1133">Transmembrane helix</keyword>
<comment type="subcellular location">
    <subcellularLocation>
        <location evidence="1">Cell membrane</location>
        <topology evidence="1">Multi-pass membrane protein</topology>
    </subcellularLocation>
</comment>
<evidence type="ECO:0000313" key="9">
    <source>
        <dbReference type="Proteomes" id="UP000243180"/>
    </source>
</evidence>
<dbReference type="GO" id="GO:0016301">
    <property type="term" value="F:kinase activity"/>
    <property type="evidence" value="ECO:0007669"/>
    <property type="project" value="UniProtKB-KW"/>
</dbReference>
<dbReference type="InterPro" id="IPR016741">
    <property type="entry name" value="UCP018953"/>
</dbReference>
<gene>
    <name evidence="8" type="ORF">SCL_0417</name>
</gene>
<protein>
    <submittedName>
        <fullName evidence="8">Histidine kinase</fullName>
    </submittedName>
</protein>
<name>A0A1B4XD49_9GAMM</name>
<dbReference type="EMBL" id="AP014879">
    <property type="protein sequence ID" value="BAV32739.1"/>
    <property type="molecule type" value="Genomic_DNA"/>
</dbReference>
<keyword evidence="2" id="KW-1003">Cell membrane</keyword>
<dbReference type="SMART" id="SM01204">
    <property type="entry name" value="FIST_C"/>
    <property type="match status" value="1"/>
</dbReference>
<reference evidence="8 9" key="1">
    <citation type="submission" date="2015-05" db="EMBL/GenBank/DDBJ databases">
        <title>Complete genome sequence of a sulfur-oxidizing gammaproteobacterium strain HA5.</title>
        <authorList>
            <person name="Miura A."/>
            <person name="Kojima H."/>
            <person name="Fukui M."/>
        </authorList>
    </citation>
    <scope>NUCLEOTIDE SEQUENCE [LARGE SCALE GENOMIC DNA]</scope>
    <source>
        <strain evidence="8 9">HA5</strain>
    </source>
</reference>
<evidence type="ECO:0000313" key="8">
    <source>
        <dbReference type="EMBL" id="BAV32739.1"/>
    </source>
</evidence>
<keyword evidence="8" id="KW-0418">Kinase</keyword>
<keyword evidence="8" id="KW-0808">Transferase</keyword>
<dbReference type="Proteomes" id="UP000243180">
    <property type="component" value="Chromosome"/>
</dbReference>
<proteinExistence type="predicted"/>
<dbReference type="OrthoDB" id="9770435at2"/>
<dbReference type="PANTHER" id="PTHR14939">
    <property type="entry name" value="F-BOX ONLY PROTEIN 22"/>
    <property type="match status" value="1"/>
</dbReference>
<dbReference type="InterPro" id="IPR019494">
    <property type="entry name" value="FIST_C"/>
</dbReference>
<feature type="domain" description="FIST" evidence="6">
    <location>
        <begin position="32"/>
        <end position="217"/>
    </location>
</feature>
<dbReference type="AlphaFoldDB" id="A0A1B4XD49"/>
<accession>A0A1B4XD49</accession>
<dbReference type="GO" id="GO:0005886">
    <property type="term" value="C:plasma membrane"/>
    <property type="evidence" value="ECO:0007669"/>
    <property type="project" value="UniProtKB-SubCell"/>
</dbReference>
<dbReference type="SMART" id="SM00897">
    <property type="entry name" value="FIST"/>
    <property type="match status" value="1"/>
</dbReference>
<organism evidence="8 9">
    <name type="scientific">Sulfuricaulis limicola</name>
    <dbReference type="NCBI Taxonomy" id="1620215"/>
    <lineage>
        <taxon>Bacteria</taxon>
        <taxon>Pseudomonadati</taxon>
        <taxon>Pseudomonadota</taxon>
        <taxon>Gammaproteobacteria</taxon>
        <taxon>Acidiferrobacterales</taxon>
        <taxon>Acidiferrobacteraceae</taxon>
        <taxon>Sulfuricaulis</taxon>
    </lineage>
</organism>
<dbReference type="PANTHER" id="PTHR14939:SF5">
    <property type="entry name" value="F-BOX ONLY PROTEIN 22"/>
    <property type="match status" value="1"/>
</dbReference>
<evidence type="ECO:0000256" key="2">
    <source>
        <dbReference type="ARBA" id="ARBA00022475"/>
    </source>
</evidence>
<dbReference type="InterPro" id="IPR013702">
    <property type="entry name" value="FIST_domain_N"/>
</dbReference>
<dbReference type="Pfam" id="PF10442">
    <property type="entry name" value="FIST_C"/>
    <property type="match status" value="1"/>
</dbReference>
<dbReference type="KEGG" id="slim:SCL_0417"/>
<evidence type="ECO:0000256" key="3">
    <source>
        <dbReference type="ARBA" id="ARBA00022692"/>
    </source>
</evidence>
<keyword evidence="5" id="KW-0472">Membrane</keyword>
<sequence length="371" mass="39946">MDMFRVAHATAADWRQAANACLAQIGDIPAEASLGFLYVTDHLAGDLPAILGFFKEQTDIVNWVGSVGVGVCATAQEYNDLPALSLMIADFPIDSFRVFPAIKSDIDEFSGHRAWCEQADARFAVVHGDPRNPKTPAFIAELAETINDGYLVGGLSSSRGPNFQIAGGLTEGGLSGVLFSSRVPVATGHTQGCSPLGQKHQITECRNNIAIRIDDRPALDVFNEEVGEVLARDPGRAAGYIFAGFPIKGSDTGDYVVRNLLGVDAENKLLAVGGYLNPGDTIIFCKRDIRTAYEDLLRMLRDIKSRLGGRPKGGVYYSCLGRGVHMFGADSAELRAIRQELGDIPLVGFFANGEISHNRLYGFTGVLTLFS</sequence>
<evidence type="ECO:0000259" key="6">
    <source>
        <dbReference type="SMART" id="SM00897"/>
    </source>
</evidence>
<dbReference type="InParanoid" id="A0A1B4XD49"/>
<feature type="domain" description="FIST C-domain" evidence="7">
    <location>
        <begin position="218"/>
        <end position="358"/>
    </location>
</feature>
<dbReference type="RefSeq" id="WP_096359529.1">
    <property type="nucleotide sequence ID" value="NZ_AP014879.1"/>
</dbReference>
<keyword evidence="3" id="KW-0812">Transmembrane</keyword>
<evidence type="ECO:0000256" key="1">
    <source>
        <dbReference type="ARBA" id="ARBA00004651"/>
    </source>
</evidence>
<keyword evidence="9" id="KW-1185">Reference proteome</keyword>
<evidence type="ECO:0000256" key="5">
    <source>
        <dbReference type="ARBA" id="ARBA00023136"/>
    </source>
</evidence>
<evidence type="ECO:0000256" key="4">
    <source>
        <dbReference type="ARBA" id="ARBA00022989"/>
    </source>
</evidence>
<dbReference type="Pfam" id="PF08495">
    <property type="entry name" value="FIST"/>
    <property type="match status" value="1"/>
</dbReference>
<evidence type="ECO:0000259" key="7">
    <source>
        <dbReference type="SMART" id="SM01204"/>
    </source>
</evidence>
<dbReference type="PIRSF" id="PIRSF018953">
    <property type="entry name" value="UCP018953"/>
    <property type="match status" value="1"/>
</dbReference>